<dbReference type="Proteomes" id="UP000886824">
    <property type="component" value="Unassembled WGS sequence"/>
</dbReference>
<keyword evidence="1" id="KW-1133">Transmembrane helix</keyword>
<dbReference type="EMBL" id="DXCX01000099">
    <property type="protein sequence ID" value="HIY74210.1"/>
    <property type="molecule type" value="Genomic_DNA"/>
</dbReference>
<keyword evidence="1" id="KW-0472">Membrane</keyword>
<keyword evidence="1" id="KW-0812">Transmembrane</keyword>
<evidence type="ECO:0000313" key="3">
    <source>
        <dbReference type="Proteomes" id="UP000886824"/>
    </source>
</evidence>
<feature type="transmembrane region" description="Helical" evidence="1">
    <location>
        <begin position="74"/>
        <end position="99"/>
    </location>
</feature>
<evidence type="ECO:0000256" key="1">
    <source>
        <dbReference type="SAM" id="Phobius"/>
    </source>
</evidence>
<accession>A0A9D1Z5V6</accession>
<feature type="transmembrane region" description="Helical" evidence="1">
    <location>
        <begin position="40"/>
        <end position="62"/>
    </location>
</feature>
<reference evidence="2" key="1">
    <citation type="journal article" date="2021" name="PeerJ">
        <title>Extensive microbial diversity within the chicken gut microbiome revealed by metagenomics and culture.</title>
        <authorList>
            <person name="Gilroy R."/>
            <person name="Ravi A."/>
            <person name="Getino M."/>
            <person name="Pursley I."/>
            <person name="Horton D.L."/>
            <person name="Alikhan N.F."/>
            <person name="Baker D."/>
            <person name="Gharbi K."/>
            <person name="Hall N."/>
            <person name="Watson M."/>
            <person name="Adriaenssens E.M."/>
            <person name="Foster-Nyarko E."/>
            <person name="Jarju S."/>
            <person name="Secka A."/>
            <person name="Antonio M."/>
            <person name="Oren A."/>
            <person name="Chaudhuri R.R."/>
            <person name="La Ragione R."/>
            <person name="Hildebrand F."/>
            <person name="Pallen M.J."/>
        </authorList>
    </citation>
    <scope>NUCLEOTIDE SEQUENCE</scope>
    <source>
        <strain evidence="2">CHK33-7979</strain>
    </source>
</reference>
<evidence type="ECO:0000313" key="2">
    <source>
        <dbReference type="EMBL" id="HIY74210.1"/>
    </source>
</evidence>
<comment type="caution">
    <text evidence="2">The sequence shown here is derived from an EMBL/GenBank/DDBJ whole genome shotgun (WGS) entry which is preliminary data.</text>
</comment>
<feature type="transmembrane region" description="Helical" evidence="1">
    <location>
        <begin position="105"/>
        <end position="127"/>
    </location>
</feature>
<proteinExistence type="predicted"/>
<sequence length="175" mass="18404">MAKHTSLRDRFLGFAGGHFMLSAIGVLGAFAMLGSDGEPWSAAIVGLLMLLYVPAGAAAAALMEWNRPTVREWLQAVALVGGVACLWGFGGFALCWAGPLSYLGFLALLSTAFLASPSFCLMVWVGLDGLNVTGLSLWPRWYLATAAAALLPPVLFFLGSLLCPEKRAAEGGEPL</sequence>
<protein>
    <submittedName>
        <fullName evidence="2">Uncharacterized protein</fullName>
    </submittedName>
</protein>
<feature type="transmembrane region" description="Helical" evidence="1">
    <location>
        <begin position="139"/>
        <end position="162"/>
    </location>
</feature>
<organism evidence="2 3">
    <name type="scientific">Candidatus Intestinimonas merdavium</name>
    <dbReference type="NCBI Taxonomy" id="2838622"/>
    <lineage>
        <taxon>Bacteria</taxon>
        <taxon>Bacillati</taxon>
        <taxon>Bacillota</taxon>
        <taxon>Clostridia</taxon>
        <taxon>Eubacteriales</taxon>
        <taxon>Intestinimonas</taxon>
    </lineage>
</organism>
<reference evidence="2" key="2">
    <citation type="submission" date="2021-04" db="EMBL/GenBank/DDBJ databases">
        <authorList>
            <person name="Gilroy R."/>
        </authorList>
    </citation>
    <scope>NUCLEOTIDE SEQUENCE</scope>
    <source>
        <strain evidence="2">CHK33-7979</strain>
    </source>
</reference>
<feature type="transmembrane region" description="Helical" evidence="1">
    <location>
        <begin position="12"/>
        <end position="34"/>
    </location>
</feature>
<gene>
    <name evidence="2" type="ORF">H9826_09615</name>
</gene>
<dbReference type="AlphaFoldDB" id="A0A9D1Z5V6"/>
<name>A0A9D1Z5V6_9FIRM</name>